<dbReference type="SUPFAM" id="SSF53756">
    <property type="entry name" value="UDP-Glycosyltransferase/glycogen phosphorylase"/>
    <property type="match status" value="1"/>
</dbReference>
<feature type="binding site" evidence="10">
    <location>
        <begin position="12"/>
        <end position="14"/>
    </location>
    <ligand>
        <name>UDP-N-acetyl-alpha-D-glucosamine</name>
        <dbReference type="ChEBI" id="CHEBI:57705"/>
    </ligand>
</feature>
<dbReference type="HAMAP" id="MF_00033">
    <property type="entry name" value="MurG"/>
    <property type="match status" value="1"/>
</dbReference>
<evidence type="ECO:0000313" key="13">
    <source>
        <dbReference type="EMBL" id="ANS75080.1"/>
    </source>
</evidence>
<keyword evidence="1 10" id="KW-1003">Cell membrane</keyword>
<dbReference type="GO" id="GO:0071555">
    <property type="term" value="P:cell wall organization"/>
    <property type="evidence" value="ECO:0007669"/>
    <property type="project" value="UniProtKB-KW"/>
</dbReference>
<dbReference type="EMBL" id="CP014167">
    <property type="protein sequence ID" value="ANS75080.1"/>
    <property type="molecule type" value="Genomic_DNA"/>
</dbReference>
<evidence type="ECO:0000256" key="3">
    <source>
        <dbReference type="ARBA" id="ARBA00022676"/>
    </source>
</evidence>
<dbReference type="GO" id="GO:0005975">
    <property type="term" value="P:carbohydrate metabolic process"/>
    <property type="evidence" value="ECO:0007669"/>
    <property type="project" value="InterPro"/>
</dbReference>
<dbReference type="InterPro" id="IPR004276">
    <property type="entry name" value="GlycoTrans_28_N"/>
</dbReference>
<keyword evidence="7 10" id="KW-0472">Membrane</keyword>
<comment type="caution">
    <text evidence="10">Lacks conserved residue(s) required for the propagation of feature annotation.</text>
</comment>
<keyword evidence="4 10" id="KW-0808">Transferase</keyword>
<dbReference type="Pfam" id="PF04101">
    <property type="entry name" value="Glyco_tran_28_C"/>
    <property type="match status" value="1"/>
</dbReference>
<dbReference type="EC" id="2.4.1.227" evidence="10"/>
<feature type="binding site" evidence="10">
    <location>
        <position position="168"/>
    </location>
    <ligand>
        <name>UDP-N-acetyl-alpha-D-glucosamine</name>
        <dbReference type="ChEBI" id="CHEBI:57705"/>
    </ligand>
</feature>
<comment type="catalytic activity">
    <reaction evidence="10">
        <text>di-trans,octa-cis-undecaprenyl diphospho-N-acetyl-alpha-D-muramoyl-L-alanyl-D-glutamyl-meso-2,6-diaminopimeloyl-D-alanyl-D-alanine + UDP-N-acetyl-alpha-D-glucosamine = di-trans,octa-cis-undecaprenyl diphospho-[N-acetyl-alpha-D-glucosaminyl-(1-&gt;4)]-N-acetyl-alpha-D-muramoyl-L-alanyl-D-glutamyl-meso-2,6-diaminopimeloyl-D-alanyl-D-alanine + UDP + H(+)</text>
        <dbReference type="Rhea" id="RHEA:31227"/>
        <dbReference type="ChEBI" id="CHEBI:15378"/>
        <dbReference type="ChEBI" id="CHEBI:57705"/>
        <dbReference type="ChEBI" id="CHEBI:58223"/>
        <dbReference type="ChEBI" id="CHEBI:61387"/>
        <dbReference type="ChEBI" id="CHEBI:61388"/>
        <dbReference type="EC" id="2.4.1.227"/>
    </reaction>
</comment>
<feature type="binding site" evidence="10">
    <location>
        <position position="198"/>
    </location>
    <ligand>
        <name>UDP-N-acetyl-alpha-D-glucosamine</name>
        <dbReference type="ChEBI" id="CHEBI:57705"/>
    </ligand>
</feature>
<comment type="subcellular location">
    <subcellularLocation>
        <location evidence="10">Cell membrane</location>
        <topology evidence="10">Peripheral membrane protein</topology>
        <orientation evidence="10">Cytoplasmic side</orientation>
    </subcellularLocation>
</comment>
<dbReference type="GO" id="GO:0051301">
    <property type="term" value="P:cell division"/>
    <property type="evidence" value="ECO:0007669"/>
    <property type="project" value="UniProtKB-KW"/>
</dbReference>
<dbReference type="AlphaFoldDB" id="A0A1B1N0W7"/>
<dbReference type="InterPro" id="IPR007235">
    <property type="entry name" value="Glyco_trans_28_C"/>
</dbReference>
<protein>
    <recommendedName>
        <fullName evidence="10">UDP-N-acetylglucosamine--N-acetylmuramyl-(pentapeptide) pyrophosphoryl-undecaprenol N-acetylglucosamine transferase</fullName>
        <ecNumber evidence="10">2.4.1.227</ecNumber>
    </recommendedName>
    <alternativeName>
        <fullName evidence="10">Undecaprenyl-PP-MurNAc-pentapeptide-UDPGlcNAc GlcNAc transferase</fullName>
    </alternativeName>
</protein>
<dbReference type="RefSeq" id="WP_068696378.1">
    <property type="nucleotide sequence ID" value="NZ_CP014167.1"/>
</dbReference>
<dbReference type="Proteomes" id="UP000092573">
    <property type="component" value="Chromosome"/>
</dbReference>
<keyword evidence="6 10" id="KW-0573">Peptidoglycan synthesis</keyword>
<dbReference type="PANTHER" id="PTHR21015">
    <property type="entry name" value="UDP-N-ACETYLGLUCOSAMINE--N-ACETYLMURAMYL-(PENTAPEPTIDE) PYROPHOSPHORYL-UNDECAPRENOL N-ACETYLGLUCOSAMINE TRANSFERASE 1"/>
    <property type="match status" value="1"/>
</dbReference>
<dbReference type="STRING" id="1462996.AWM70_11090"/>
<keyword evidence="5 10" id="KW-0133">Cell shape</keyword>
<organism evidence="13 14">
    <name type="scientific">Paenibacillus yonginensis</name>
    <dbReference type="NCBI Taxonomy" id="1462996"/>
    <lineage>
        <taxon>Bacteria</taxon>
        <taxon>Bacillati</taxon>
        <taxon>Bacillota</taxon>
        <taxon>Bacilli</taxon>
        <taxon>Bacillales</taxon>
        <taxon>Paenibacillaceae</taxon>
        <taxon>Paenibacillus</taxon>
    </lineage>
</organism>
<comment type="pathway">
    <text evidence="10">Cell wall biogenesis; peptidoglycan biosynthesis.</text>
</comment>
<feature type="binding site" evidence="10">
    <location>
        <position position="293"/>
    </location>
    <ligand>
        <name>UDP-N-acetyl-alpha-D-glucosamine</name>
        <dbReference type="ChEBI" id="CHEBI:57705"/>
    </ligand>
</feature>
<keyword evidence="8 10" id="KW-0131">Cell cycle</keyword>
<dbReference type="InterPro" id="IPR006009">
    <property type="entry name" value="GlcNAc_MurG"/>
</dbReference>
<evidence type="ECO:0000256" key="7">
    <source>
        <dbReference type="ARBA" id="ARBA00023136"/>
    </source>
</evidence>
<name>A0A1B1N0W7_9BACL</name>
<evidence type="ECO:0000256" key="10">
    <source>
        <dbReference type="HAMAP-Rule" id="MF_00033"/>
    </source>
</evidence>
<dbReference type="GO" id="GO:0051991">
    <property type="term" value="F:UDP-N-acetyl-D-glucosamine:N-acetylmuramoyl-L-alanyl-D-glutamyl-meso-2,6-diaminopimelyl-D-alanyl-D-alanine-diphosphoundecaprenol 4-beta-N-acetylglucosaminlytransferase activity"/>
    <property type="evidence" value="ECO:0007669"/>
    <property type="project" value="RHEA"/>
</dbReference>
<dbReference type="GO" id="GO:0005886">
    <property type="term" value="C:plasma membrane"/>
    <property type="evidence" value="ECO:0007669"/>
    <property type="project" value="UniProtKB-SubCell"/>
</dbReference>
<evidence type="ECO:0000256" key="5">
    <source>
        <dbReference type="ARBA" id="ARBA00022960"/>
    </source>
</evidence>
<dbReference type="CDD" id="cd03785">
    <property type="entry name" value="GT28_MurG"/>
    <property type="match status" value="1"/>
</dbReference>
<evidence type="ECO:0000256" key="4">
    <source>
        <dbReference type="ARBA" id="ARBA00022679"/>
    </source>
</evidence>
<keyword evidence="9 10" id="KW-0961">Cell wall biogenesis/degradation</keyword>
<keyword evidence="2 10" id="KW-0132">Cell division</keyword>
<evidence type="ECO:0000256" key="6">
    <source>
        <dbReference type="ARBA" id="ARBA00022984"/>
    </source>
</evidence>
<comment type="similarity">
    <text evidence="10">Belongs to the glycosyltransferase 28 family. MurG subfamily.</text>
</comment>
<dbReference type="KEGG" id="pyg:AWM70_11090"/>
<dbReference type="NCBIfam" id="NF009102">
    <property type="entry name" value="PRK12446.1"/>
    <property type="match status" value="1"/>
</dbReference>
<dbReference type="PANTHER" id="PTHR21015:SF27">
    <property type="entry name" value="UDP-N-ACETYLGLUCOSAMINE--N-ACETYLMURAMYL-(PENTAPEPTIDE) PYROPHOSPHORYL-UNDECAPRENOL N-ACETYLGLUCOSAMINE TRANSFERASE"/>
    <property type="match status" value="1"/>
</dbReference>
<dbReference type="OrthoDB" id="9808936at2"/>
<comment type="function">
    <text evidence="10">Cell wall formation. Catalyzes the transfer of a GlcNAc subunit on undecaprenyl-pyrophosphoryl-MurNAc-pentapeptide (lipid intermediate I) to form undecaprenyl-pyrophosphoryl-MurNAc-(pentapeptide)GlcNAc (lipid intermediate II).</text>
</comment>
<evidence type="ECO:0000256" key="2">
    <source>
        <dbReference type="ARBA" id="ARBA00022618"/>
    </source>
</evidence>
<keyword evidence="3 10" id="KW-0328">Glycosyltransferase</keyword>
<evidence type="ECO:0000259" key="11">
    <source>
        <dbReference type="Pfam" id="PF03033"/>
    </source>
</evidence>
<reference evidence="13 14" key="1">
    <citation type="submission" date="2016-01" db="EMBL/GenBank/DDBJ databases">
        <title>Complete Genome Sequence of Paenibacillus yonginensis DCY84, a novel Plant Growth-Promoting Bacteria with Elicitation of Induced Systemic Resistance.</title>
        <authorList>
            <person name="Kim Y.J."/>
            <person name="Yang D.C."/>
            <person name="Sukweenadhi J."/>
        </authorList>
    </citation>
    <scope>NUCLEOTIDE SEQUENCE [LARGE SCALE GENOMIC DNA]</scope>
    <source>
        <strain evidence="13 14">DCY84</strain>
    </source>
</reference>
<dbReference type="GO" id="GO:0050511">
    <property type="term" value="F:undecaprenyldiphospho-muramoylpentapeptide beta-N-acetylglucosaminyltransferase activity"/>
    <property type="evidence" value="ECO:0007669"/>
    <property type="project" value="UniProtKB-UniRule"/>
</dbReference>
<sequence>MKQVVVFTGGGSAGHVTANLVLISKLLQEGWEIHYIGSKNGIERRLVGELEQVRYHAVATGKLRRYWSWQNLTDIFRLILGIFQAYGLLFRIKPGVVFSLGGFVSVPVVIGAGWRNIPALILEPDLHPGLANRISVRYAQTFCTTFEETKIDNKRAAAKMKFIGPVVREDLNKGTRERGLDLCGFTAEQPVLLVMGGSQGAERINRLTRAALPGLLERFQVVHICGKGKMDLSYSYYEGYKQFEFVQQELADILAMSDVIVSRAGSGAIHECLSLHKPMLLIPHSSGGSRMGQIRNAQHFWNKGYAELLLEEKMNVPAFLRSVEKVYNNRSFYEDNMRAIDTGHAAEQILELISKAGSP</sequence>
<dbReference type="GO" id="GO:0008360">
    <property type="term" value="P:regulation of cell shape"/>
    <property type="evidence" value="ECO:0007669"/>
    <property type="project" value="UniProtKB-KW"/>
</dbReference>
<evidence type="ECO:0000256" key="1">
    <source>
        <dbReference type="ARBA" id="ARBA00022475"/>
    </source>
</evidence>
<feature type="domain" description="Glycosyl transferase family 28 C-terminal" evidence="12">
    <location>
        <begin position="191"/>
        <end position="340"/>
    </location>
</feature>
<keyword evidence="14" id="KW-1185">Reference proteome</keyword>
<evidence type="ECO:0000256" key="8">
    <source>
        <dbReference type="ARBA" id="ARBA00023306"/>
    </source>
</evidence>
<gene>
    <name evidence="10" type="primary">murG</name>
    <name evidence="13" type="ORF">AWM70_11090</name>
</gene>
<dbReference type="GO" id="GO:0009252">
    <property type="term" value="P:peptidoglycan biosynthetic process"/>
    <property type="evidence" value="ECO:0007669"/>
    <property type="project" value="UniProtKB-UniRule"/>
</dbReference>
<accession>A0A1B1N0W7</accession>
<feature type="domain" description="Glycosyltransferase family 28 N-terminal" evidence="11">
    <location>
        <begin position="5"/>
        <end position="141"/>
    </location>
</feature>
<dbReference type="UniPathway" id="UPA00219"/>
<evidence type="ECO:0000259" key="12">
    <source>
        <dbReference type="Pfam" id="PF04101"/>
    </source>
</evidence>
<proteinExistence type="inferred from homology"/>
<dbReference type="Gene3D" id="3.40.50.2000">
    <property type="entry name" value="Glycogen Phosphorylase B"/>
    <property type="match status" value="2"/>
</dbReference>
<evidence type="ECO:0000313" key="14">
    <source>
        <dbReference type="Proteomes" id="UP000092573"/>
    </source>
</evidence>
<dbReference type="Pfam" id="PF03033">
    <property type="entry name" value="Glyco_transf_28"/>
    <property type="match status" value="1"/>
</dbReference>
<evidence type="ECO:0000256" key="9">
    <source>
        <dbReference type="ARBA" id="ARBA00023316"/>
    </source>
</evidence>